<dbReference type="SUPFAM" id="SSF111331">
    <property type="entry name" value="NAD kinase/diacylglycerol kinase-like"/>
    <property type="match status" value="1"/>
</dbReference>
<gene>
    <name evidence="3" type="ORF">FB45DRAFT_1147440</name>
</gene>
<dbReference type="InterPro" id="IPR050187">
    <property type="entry name" value="Lipid_Phosphate_FormReg"/>
</dbReference>
<dbReference type="InterPro" id="IPR016064">
    <property type="entry name" value="NAD/diacylglycerol_kinase_sf"/>
</dbReference>
<dbReference type="PANTHER" id="PTHR12358">
    <property type="entry name" value="SPHINGOSINE KINASE"/>
    <property type="match status" value="1"/>
</dbReference>
<evidence type="ECO:0000256" key="1">
    <source>
        <dbReference type="SAM" id="MobiDB-lite"/>
    </source>
</evidence>
<keyword evidence="3" id="KW-0418">Kinase</keyword>
<dbReference type="Pfam" id="PF00781">
    <property type="entry name" value="DAGK_cat"/>
    <property type="match status" value="1"/>
</dbReference>
<dbReference type="PANTHER" id="PTHR12358:SF31">
    <property type="entry name" value="ACYLGLYCEROL KINASE, MITOCHONDRIAL"/>
    <property type="match status" value="1"/>
</dbReference>
<dbReference type="SMART" id="SM00046">
    <property type="entry name" value="DAGKc"/>
    <property type="match status" value="1"/>
</dbReference>
<evidence type="ECO:0000259" key="2">
    <source>
        <dbReference type="PROSITE" id="PS50146"/>
    </source>
</evidence>
<comment type="caution">
    <text evidence="3">The sequence shown here is derived from an EMBL/GenBank/DDBJ whole genome shotgun (WGS) entry which is preliminary data.</text>
</comment>
<dbReference type="Gene3D" id="2.60.200.40">
    <property type="match status" value="1"/>
</dbReference>
<keyword evidence="4" id="KW-1185">Reference proteome</keyword>
<sequence>MSLRVQFRVGTAQKLTTLSYNDAGLTVSDGRLIPIRQVIAVRRDGRTLHVSYVGRNKKKGPMSLTHIVGTLEAEAEDAVLDAWIETLMHMAYQGIGAKRGRRLKVIINPYGGTKKGVAIFNKTVEPILRTAQCTLDVIHTTRGGHAYEIAKSTSLDYDAMVIVSGDGLIHEVLNGFAHHEQPIKAFRIPLAPIPTGTGNALSLNLLGMDERPFLQTKMQKELTGMQDGFDVSAAALNVVKGLPMNVDLFSLTQVCIIISFHVKPMDFKGGKRTISFMSQGMGLIADLDIGTEHLRWMGEIRFTVGLVKGLIQFKPCPVQLSYRAVDSETDKDKMYDMMQKRRGNDKKGDDAVLPQTSAETDDTSLPPLKYSFDRQKGAICSRDYMAFPVSLADDGLIDIVAHRVSSRANLLAGFGEAPKGVMYWDPSQSYIKAHAYRVKPLAPKGNFAVDGEIFPFEEFQVETHQGLGSVLSPYGYYAAEFARKSGSKA</sequence>
<dbReference type="Gene3D" id="3.40.50.10330">
    <property type="entry name" value="Probable inorganic polyphosphate/atp-NAD kinase, domain 1"/>
    <property type="match status" value="1"/>
</dbReference>
<proteinExistence type="predicted"/>
<dbReference type="GO" id="GO:0016773">
    <property type="term" value="F:phosphotransferase activity, alcohol group as acceptor"/>
    <property type="evidence" value="ECO:0007669"/>
    <property type="project" value="UniProtKB-ARBA"/>
</dbReference>
<keyword evidence="3" id="KW-0808">Transferase</keyword>
<feature type="region of interest" description="Disordered" evidence="1">
    <location>
        <begin position="340"/>
        <end position="366"/>
    </location>
</feature>
<accession>A0AAD7BWW5</accession>
<dbReference type="GO" id="GO:0001727">
    <property type="term" value="F:lipid kinase activity"/>
    <property type="evidence" value="ECO:0007669"/>
    <property type="project" value="UniProtKB-ARBA"/>
</dbReference>
<dbReference type="EMBL" id="JARKIF010000008">
    <property type="protein sequence ID" value="KAJ7632665.1"/>
    <property type="molecule type" value="Genomic_DNA"/>
</dbReference>
<reference evidence="3" key="1">
    <citation type="submission" date="2023-03" db="EMBL/GenBank/DDBJ databases">
        <title>Massive genome expansion in bonnet fungi (Mycena s.s.) driven by repeated elements and novel gene families across ecological guilds.</title>
        <authorList>
            <consortium name="Lawrence Berkeley National Laboratory"/>
            <person name="Harder C.B."/>
            <person name="Miyauchi S."/>
            <person name="Viragh M."/>
            <person name="Kuo A."/>
            <person name="Thoen E."/>
            <person name="Andreopoulos B."/>
            <person name="Lu D."/>
            <person name="Skrede I."/>
            <person name="Drula E."/>
            <person name="Henrissat B."/>
            <person name="Morin E."/>
            <person name="Kohler A."/>
            <person name="Barry K."/>
            <person name="LaButti K."/>
            <person name="Morin E."/>
            <person name="Salamov A."/>
            <person name="Lipzen A."/>
            <person name="Mereny Z."/>
            <person name="Hegedus B."/>
            <person name="Baldrian P."/>
            <person name="Stursova M."/>
            <person name="Weitz H."/>
            <person name="Taylor A."/>
            <person name="Grigoriev I.V."/>
            <person name="Nagy L.G."/>
            <person name="Martin F."/>
            <person name="Kauserud H."/>
        </authorList>
    </citation>
    <scope>NUCLEOTIDE SEQUENCE</scope>
    <source>
        <strain evidence="3">9284</strain>
    </source>
</reference>
<evidence type="ECO:0000313" key="3">
    <source>
        <dbReference type="EMBL" id="KAJ7632665.1"/>
    </source>
</evidence>
<dbReference type="Proteomes" id="UP001221142">
    <property type="component" value="Unassembled WGS sequence"/>
</dbReference>
<dbReference type="InterPro" id="IPR017438">
    <property type="entry name" value="ATP-NAD_kinase_N"/>
</dbReference>
<evidence type="ECO:0000313" key="4">
    <source>
        <dbReference type="Proteomes" id="UP001221142"/>
    </source>
</evidence>
<name>A0AAD7BWW5_9AGAR</name>
<feature type="domain" description="DAGKc" evidence="2">
    <location>
        <begin position="98"/>
        <end position="255"/>
    </location>
</feature>
<dbReference type="GO" id="GO:0005737">
    <property type="term" value="C:cytoplasm"/>
    <property type="evidence" value="ECO:0007669"/>
    <property type="project" value="TreeGrafter"/>
</dbReference>
<dbReference type="GO" id="GO:0016020">
    <property type="term" value="C:membrane"/>
    <property type="evidence" value="ECO:0007669"/>
    <property type="project" value="TreeGrafter"/>
</dbReference>
<dbReference type="AlphaFoldDB" id="A0AAD7BWW5"/>
<organism evidence="3 4">
    <name type="scientific">Roridomyces roridus</name>
    <dbReference type="NCBI Taxonomy" id="1738132"/>
    <lineage>
        <taxon>Eukaryota</taxon>
        <taxon>Fungi</taxon>
        <taxon>Dikarya</taxon>
        <taxon>Basidiomycota</taxon>
        <taxon>Agaricomycotina</taxon>
        <taxon>Agaricomycetes</taxon>
        <taxon>Agaricomycetidae</taxon>
        <taxon>Agaricales</taxon>
        <taxon>Marasmiineae</taxon>
        <taxon>Mycenaceae</taxon>
        <taxon>Roridomyces</taxon>
    </lineage>
</organism>
<dbReference type="PROSITE" id="PS50146">
    <property type="entry name" value="DAGK"/>
    <property type="match status" value="1"/>
</dbReference>
<protein>
    <submittedName>
        <fullName evidence="3">ATP-NAD kinase-like domain-containing protein</fullName>
    </submittedName>
</protein>
<dbReference type="InterPro" id="IPR001206">
    <property type="entry name" value="Diacylglycerol_kinase_cat_dom"/>
</dbReference>
<dbReference type="GO" id="GO:0046512">
    <property type="term" value="P:sphingosine biosynthetic process"/>
    <property type="evidence" value="ECO:0007669"/>
    <property type="project" value="TreeGrafter"/>
</dbReference>